<feature type="chain" id="PRO_5022147241" evidence="1">
    <location>
        <begin position="23"/>
        <end position="323"/>
    </location>
</feature>
<dbReference type="GO" id="GO:0009228">
    <property type="term" value="P:thiamine biosynthetic process"/>
    <property type="evidence" value="ECO:0007669"/>
    <property type="project" value="InterPro"/>
</dbReference>
<dbReference type="RefSeq" id="WP_145889708.1">
    <property type="nucleotide sequence ID" value="NZ_VOBQ01000001.1"/>
</dbReference>
<keyword evidence="4" id="KW-1185">Reference proteome</keyword>
<sequence length="323" mass="35775">MKSALTAIAFVTMAATATLAQAQDKVTFLTSWYAQAEHGGYYQAIANGIYKKHGLDVTIKMGGPQVNAVQLVAAGQADFFMGKDFQVLSAIEQGVPLTTVAALFQKEPQGMVTHTDVNTLADLKGKTVLVATSGRSTWWPWLKAKYGLTDDQARPYTSNMQPFFADKTIAQQGYPGSEPYTAEKAGMKVKFFLFADDGYPPYGNTIATMQKTVKERPDLTQRFVRATVEGWKSYLENPAPGNALIKQDNPKMDDEMLAFAHRKLKEMKFFDAGDAAKQGAGIMTDARWKNTYDFMISSGQIKPIPNWQQAYTLQFVKDLKVMP</sequence>
<evidence type="ECO:0000313" key="4">
    <source>
        <dbReference type="Proteomes" id="UP000318199"/>
    </source>
</evidence>
<evidence type="ECO:0000259" key="2">
    <source>
        <dbReference type="Pfam" id="PF09084"/>
    </source>
</evidence>
<gene>
    <name evidence="3" type="ORF">FN976_00035</name>
</gene>
<dbReference type="EMBL" id="VOBQ01000001">
    <property type="protein sequence ID" value="TWO73280.1"/>
    <property type="molecule type" value="Genomic_DNA"/>
</dbReference>
<evidence type="ECO:0000313" key="3">
    <source>
        <dbReference type="EMBL" id="TWO73280.1"/>
    </source>
</evidence>
<comment type="caution">
    <text evidence="3">The sequence shown here is derived from an EMBL/GenBank/DDBJ whole genome shotgun (WGS) entry which is preliminary data.</text>
</comment>
<feature type="domain" description="SsuA/THI5-like" evidence="2">
    <location>
        <begin position="36"/>
        <end position="239"/>
    </location>
</feature>
<dbReference type="OrthoDB" id="9180959at2"/>
<protein>
    <submittedName>
        <fullName evidence="3">ABC transporter substrate-binding protein</fullName>
    </submittedName>
</protein>
<accession>A0A562ZXD2</accession>
<dbReference type="Proteomes" id="UP000318199">
    <property type="component" value="Unassembled WGS sequence"/>
</dbReference>
<name>A0A562ZXD2_9BURK</name>
<feature type="signal peptide" evidence="1">
    <location>
        <begin position="1"/>
        <end position="22"/>
    </location>
</feature>
<keyword evidence="1" id="KW-0732">Signal</keyword>
<dbReference type="AlphaFoldDB" id="A0A562ZXD2"/>
<dbReference type="Pfam" id="PF09084">
    <property type="entry name" value="NMT1"/>
    <property type="match status" value="1"/>
</dbReference>
<evidence type="ECO:0000256" key="1">
    <source>
        <dbReference type="SAM" id="SignalP"/>
    </source>
</evidence>
<dbReference type="SUPFAM" id="SSF53850">
    <property type="entry name" value="Periplasmic binding protein-like II"/>
    <property type="match status" value="1"/>
</dbReference>
<dbReference type="Gene3D" id="3.40.190.10">
    <property type="entry name" value="Periplasmic binding protein-like II"/>
    <property type="match status" value="2"/>
</dbReference>
<proteinExistence type="predicted"/>
<dbReference type="InterPro" id="IPR027939">
    <property type="entry name" value="NMT1/THI5"/>
</dbReference>
<dbReference type="PANTHER" id="PTHR31528">
    <property type="entry name" value="4-AMINO-5-HYDROXYMETHYL-2-METHYLPYRIMIDINE PHOSPHATE SYNTHASE THI11-RELATED"/>
    <property type="match status" value="1"/>
</dbReference>
<dbReference type="PANTHER" id="PTHR31528:SF3">
    <property type="entry name" value="THIAMINE BIOSYNTHESIS PROTEIN HI_0357-RELATED"/>
    <property type="match status" value="1"/>
</dbReference>
<reference evidence="3 4" key="1">
    <citation type="submission" date="2019-07" db="EMBL/GenBank/DDBJ databases">
        <title>Caenimonas sedimenti sp. nov., isolated from activated sludge.</title>
        <authorList>
            <person name="Xu J."/>
        </authorList>
    </citation>
    <scope>NUCLEOTIDE SEQUENCE [LARGE SCALE GENOMIC DNA]</scope>
    <source>
        <strain evidence="3 4">HX-9-20</strain>
    </source>
</reference>
<organism evidence="3 4">
    <name type="scientific">Caenimonas sedimenti</name>
    <dbReference type="NCBI Taxonomy" id="2596921"/>
    <lineage>
        <taxon>Bacteria</taxon>
        <taxon>Pseudomonadati</taxon>
        <taxon>Pseudomonadota</taxon>
        <taxon>Betaproteobacteria</taxon>
        <taxon>Burkholderiales</taxon>
        <taxon>Comamonadaceae</taxon>
        <taxon>Caenimonas</taxon>
    </lineage>
</organism>
<dbReference type="InterPro" id="IPR015168">
    <property type="entry name" value="SsuA/THI5"/>
</dbReference>